<evidence type="ECO:0000313" key="3">
    <source>
        <dbReference type="Proteomes" id="UP001630127"/>
    </source>
</evidence>
<protein>
    <submittedName>
        <fullName evidence="2">Uncharacterized protein</fullName>
    </submittedName>
</protein>
<dbReference type="AlphaFoldDB" id="A0ABD3AYS7"/>
<keyword evidence="3" id="KW-1185">Reference proteome</keyword>
<gene>
    <name evidence="2" type="ORF">ACH5RR_004580</name>
</gene>
<comment type="caution">
    <text evidence="2">The sequence shown here is derived from an EMBL/GenBank/DDBJ whole genome shotgun (WGS) entry which is preliminary data.</text>
</comment>
<sequence length="145" mass="16864">MLYMGCGIILDGSKRPGAEFILDSSFVNIYYASCGYKREIPFRPDLRIHPVSEAKELSSTSAEDSFMMVIILEDDYVRKMKESERKLLEDEWDRKHKKVVEKYEEDHQKLKEERDDLALKLSAANATSRLYRTLLHHNISVFSAS</sequence>
<proteinExistence type="predicted"/>
<organism evidence="2 3">
    <name type="scientific">Cinchona calisaya</name>
    <dbReference type="NCBI Taxonomy" id="153742"/>
    <lineage>
        <taxon>Eukaryota</taxon>
        <taxon>Viridiplantae</taxon>
        <taxon>Streptophyta</taxon>
        <taxon>Embryophyta</taxon>
        <taxon>Tracheophyta</taxon>
        <taxon>Spermatophyta</taxon>
        <taxon>Magnoliopsida</taxon>
        <taxon>eudicotyledons</taxon>
        <taxon>Gunneridae</taxon>
        <taxon>Pentapetalae</taxon>
        <taxon>asterids</taxon>
        <taxon>lamiids</taxon>
        <taxon>Gentianales</taxon>
        <taxon>Rubiaceae</taxon>
        <taxon>Cinchonoideae</taxon>
        <taxon>Cinchoneae</taxon>
        <taxon>Cinchona</taxon>
    </lineage>
</organism>
<accession>A0ABD3AYS7</accession>
<keyword evidence="1" id="KW-0175">Coiled coil</keyword>
<dbReference type="EMBL" id="JBJUIK010000002">
    <property type="protein sequence ID" value="KAL3536119.1"/>
    <property type="molecule type" value="Genomic_DNA"/>
</dbReference>
<evidence type="ECO:0000256" key="1">
    <source>
        <dbReference type="SAM" id="Coils"/>
    </source>
</evidence>
<feature type="coiled-coil region" evidence="1">
    <location>
        <begin position="93"/>
        <end position="127"/>
    </location>
</feature>
<name>A0ABD3AYS7_9GENT</name>
<evidence type="ECO:0000313" key="2">
    <source>
        <dbReference type="EMBL" id="KAL3536119.1"/>
    </source>
</evidence>
<dbReference type="Proteomes" id="UP001630127">
    <property type="component" value="Unassembled WGS sequence"/>
</dbReference>
<reference evidence="2 3" key="1">
    <citation type="submission" date="2024-11" db="EMBL/GenBank/DDBJ databases">
        <title>A near-complete genome assembly of Cinchona calisaya.</title>
        <authorList>
            <person name="Lian D.C."/>
            <person name="Zhao X.W."/>
            <person name="Wei L."/>
        </authorList>
    </citation>
    <scope>NUCLEOTIDE SEQUENCE [LARGE SCALE GENOMIC DNA]</scope>
    <source>
        <tissue evidence="2">Nenye</tissue>
    </source>
</reference>